<evidence type="ECO:0000256" key="5">
    <source>
        <dbReference type="ARBA" id="ARBA00023136"/>
    </source>
</evidence>
<feature type="transmembrane region" description="Helical" evidence="6">
    <location>
        <begin position="394"/>
        <end position="414"/>
    </location>
</feature>
<dbReference type="AlphaFoldDB" id="A0A6J5ZUP4"/>
<proteinExistence type="predicted"/>
<evidence type="ECO:0000256" key="4">
    <source>
        <dbReference type="ARBA" id="ARBA00022989"/>
    </source>
</evidence>
<dbReference type="Pfam" id="PF07690">
    <property type="entry name" value="MFS_1"/>
    <property type="match status" value="1"/>
</dbReference>
<dbReference type="SUPFAM" id="SSF103473">
    <property type="entry name" value="MFS general substrate transporter"/>
    <property type="match status" value="1"/>
</dbReference>
<keyword evidence="2" id="KW-1003">Cell membrane</keyword>
<dbReference type="GO" id="GO:0022857">
    <property type="term" value="F:transmembrane transporter activity"/>
    <property type="evidence" value="ECO:0007669"/>
    <property type="project" value="InterPro"/>
</dbReference>
<evidence type="ECO:0000256" key="3">
    <source>
        <dbReference type="ARBA" id="ARBA00022692"/>
    </source>
</evidence>
<reference evidence="7" key="1">
    <citation type="submission" date="2020-05" db="EMBL/GenBank/DDBJ databases">
        <authorList>
            <person name="Chiriac C."/>
            <person name="Salcher M."/>
            <person name="Ghai R."/>
            <person name="Kavagutti S V."/>
        </authorList>
    </citation>
    <scope>NUCLEOTIDE SEQUENCE</scope>
</reference>
<keyword evidence="3 6" id="KW-0812">Transmembrane</keyword>
<evidence type="ECO:0000256" key="6">
    <source>
        <dbReference type="SAM" id="Phobius"/>
    </source>
</evidence>
<feature type="transmembrane region" description="Helical" evidence="6">
    <location>
        <begin position="328"/>
        <end position="354"/>
    </location>
</feature>
<feature type="transmembrane region" description="Helical" evidence="6">
    <location>
        <begin position="108"/>
        <end position="127"/>
    </location>
</feature>
<sequence length="445" mass="47027">MTAELELPAGSAPNSGLRPYLAAFTLQSFGWGVLLLVFSFGSFSSANSALDVAATGAFIAAPTLILMPISARLVRRFPARQLNVAILLIDFVLYLSLAVYTEIYGESLQLLFVAAALTGILYVAMYVPAWSNLVRTAVPPEQLSDLNLRLISVKSAGQVVGLVTSGLLLAVVGYSGLFLICGLTFLPLAWASARMPLTGAGSVAEPSESSSLIVALRELWASKLMRSSFVLMGVLIFAAWPLMVLLPPVAGYMFPESQLALSFLMAMFFIGSALVSPMIKLRINGLKGTRKMLVSAERHSWPRRLLPLVSVAIALLALTAHVEPALLGLVLTGLLLIPAGLLLGVLGVMTTSLVQREISPASAAMGLTAYVIVVEIGTSIGSLTAAAIADSIGVFIVLVGLGALGIIATIWIVSNRYFVPVSDMVAETFVPPELMPKLQSRPADT</sequence>
<keyword evidence="4 6" id="KW-1133">Transmembrane helix</keyword>
<protein>
    <submittedName>
        <fullName evidence="7">Unannotated protein</fullName>
    </submittedName>
</protein>
<accession>A0A6J5ZUP4</accession>
<evidence type="ECO:0000313" key="7">
    <source>
        <dbReference type="EMBL" id="CAB4346121.1"/>
    </source>
</evidence>
<dbReference type="InterPro" id="IPR011701">
    <property type="entry name" value="MFS"/>
</dbReference>
<feature type="transmembrane region" description="Helical" evidence="6">
    <location>
        <begin position="304"/>
        <end position="322"/>
    </location>
</feature>
<feature type="transmembrane region" description="Helical" evidence="6">
    <location>
        <begin position="260"/>
        <end position="283"/>
    </location>
</feature>
<dbReference type="GO" id="GO:0005886">
    <property type="term" value="C:plasma membrane"/>
    <property type="evidence" value="ECO:0007669"/>
    <property type="project" value="UniProtKB-SubCell"/>
</dbReference>
<dbReference type="EMBL" id="CAESAO010000126">
    <property type="protein sequence ID" value="CAB4346121.1"/>
    <property type="molecule type" value="Genomic_DNA"/>
</dbReference>
<evidence type="ECO:0000256" key="2">
    <source>
        <dbReference type="ARBA" id="ARBA00022475"/>
    </source>
</evidence>
<dbReference type="PANTHER" id="PTHR23513">
    <property type="entry name" value="INTEGRAL MEMBRANE EFFLUX PROTEIN-RELATED"/>
    <property type="match status" value="1"/>
</dbReference>
<feature type="transmembrane region" description="Helical" evidence="6">
    <location>
        <begin position="229"/>
        <end position="254"/>
    </location>
</feature>
<comment type="subcellular location">
    <subcellularLocation>
        <location evidence="1">Cell membrane</location>
        <topology evidence="1">Multi-pass membrane protein</topology>
    </subcellularLocation>
</comment>
<organism evidence="7">
    <name type="scientific">freshwater metagenome</name>
    <dbReference type="NCBI Taxonomy" id="449393"/>
    <lineage>
        <taxon>unclassified sequences</taxon>
        <taxon>metagenomes</taxon>
        <taxon>ecological metagenomes</taxon>
    </lineage>
</organism>
<keyword evidence="5 6" id="KW-0472">Membrane</keyword>
<name>A0A6J5ZUP4_9ZZZZ</name>
<evidence type="ECO:0000256" key="1">
    <source>
        <dbReference type="ARBA" id="ARBA00004651"/>
    </source>
</evidence>
<dbReference type="Gene3D" id="1.20.1250.20">
    <property type="entry name" value="MFS general substrate transporter like domains"/>
    <property type="match status" value="1"/>
</dbReference>
<feature type="transmembrane region" description="Helical" evidence="6">
    <location>
        <begin position="366"/>
        <end position="388"/>
    </location>
</feature>
<feature type="transmembrane region" description="Helical" evidence="6">
    <location>
        <begin position="82"/>
        <end position="101"/>
    </location>
</feature>
<dbReference type="InterPro" id="IPR036259">
    <property type="entry name" value="MFS_trans_sf"/>
</dbReference>
<feature type="transmembrane region" description="Helical" evidence="6">
    <location>
        <begin position="52"/>
        <end position="70"/>
    </location>
</feature>
<feature type="transmembrane region" description="Helical" evidence="6">
    <location>
        <begin position="167"/>
        <end position="190"/>
    </location>
</feature>
<feature type="transmembrane region" description="Helical" evidence="6">
    <location>
        <begin position="20"/>
        <end position="40"/>
    </location>
</feature>
<gene>
    <name evidence="7" type="ORF">UFOPK3522_01266</name>
</gene>
<dbReference type="PANTHER" id="PTHR23513:SF11">
    <property type="entry name" value="STAPHYLOFERRIN A TRANSPORTER"/>
    <property type="match status" value="1"/>
</dbReference>